<dbReference type="InterPro" id="IPR001041">
    <property type="entry name" value="2Fe-2S_ferredoxin-type"/>
</dbReference>
<evidence type="ECO:0000313" key="7">
    <source>
        <dbReference type="EMBL" id="SFL75960.1"/>
    </source>
</evidence>
<evidence type="ECO:0000256" key="1">
    <source>
        <dbReference type="ARBA" id="ARBA00022714"/>
    </source>
</evidence>
<dbReference type="GO" id="GO:0051537">
    <property type="term" value="F:2 iron, 2 sulfur cluster binding"/>
    <property type="evidence" value="ECO:0007669"/>
    <property type="project" value="UniProtKB-KW"/>
</dbReference>
<dbReference type="AlphaFoldDB" id="A0A1I4KB75"/>
<dbReference type="RefSeq" id="WP_092040408.1">
    <property type="nucleotide sequence ID" value="NZ_FOTK01000010.1"/>
</dbReference>
<protein>
    <submittedName>
        <fullName evidence="7">Isoquinoline 1-oxidoreductase, alpha subunit</fullName>
    </submittedName>
</protein>
<dbReference type="SUPFAM" id="SSF47741">
    <property type="entry name" value="CO dehydrogenase ISP C-domain like"/>
    <property type="match status" value="1"/>
</dbReference>
<evidence type="ECO:0000313" key="8">
    <source>
        <dbReference type="Proteomes" id="UP000199048"/>
    </source>
</evidence>
<dbReference type="PANTHER" id="PTHR44379:SF2">
    <property type="entry name" value="BLR6218 PROTEIN"/>
    <property type="match status" value="1"/>
</dbReference>
<dbReference type="Gene3D" id="3.10.20.30">
    <property type="match status" value="1"/>
</dbReference>
<keyword evidence="3" id="KW-0560">Oxidoreductase</keyword>
<dbReference type="GO" id="GO:0046872">
    <property type="term" value="F:metal ion binding"/>
    <property type="evidence" value="ECO:0007669"/>
    <property type="project" value="UniProtKB-KW"/>
</dbReference>
<reference evidence="8" key="1">
    <citation type="submission" date="2016-10" db="EMBL/GenBank/DDBJ databases">
        <authorList>
            <person name="Varghese N."/>
            <person name="Submissions S."/>
        </authorList>
    </citation>
    <scope>NUCLEOTIDE SEQUENCE [LARGE SCALE GENOMIC DNA]</scope>
    <source>
        <strain evidence="8">BL36</strain>
    </source>
</reference>
<keyword evidence="1" id="KW-0001">2Fe-2S</keyword>
<evidence type="ECO:0000256" key="4">
    <source>
        <dbReference type="ARBA" id="ARBA00023004"/>
    </source>
</evidence>
<dbReference type="OrthoDB" id="9806714at2"/>
<evidence type="ECO:0000259" key="6">
    <source>
        <dbReference type="PROSITE" id="PS51085"/>
    </source>
</evidence>
<dbReference type="PROSITE" id="PS51085">
    <property type="entry name" value="2FE2S_FER_2"/>
    <property type="match status" value="1"/>
</dbReference>
<keyword evidence="4" id="KW-0408">Iron</keyword>
<proteinExistence type="predicted"/>
<dbReference type="InterPro" id="IPR036010">
    <property type="entry name" value="2Fe-2S_ferredoxin-like_sf"/>
</dbReference>
<gene>
    <name evidence="7" type="ORF">SAMN05192568_101018</name>
</gene>
<evidence type="ECO:0000256" key="5">
    <source>
        <dbReference type="ARBA" id="ARBA00023014"/>
    </source>
</evidence>
<dbReference type="CDD" id="cd00207">
    <property type="entry name" value="fer2"/>
    <property type="match status" value="1"/>
</dbReference>
<dbReference type="STRING" id="582667.SAMN05192568_101018"/>
<evidence type="ECO:0000256" key="2">
    <source>
        <dbReference type="ARBA" id="ARBA00022723"/>
    </source>
</evidence>
<dbReference type="InterPro" id="IPR002888">
    <property type="entry name" value="2Fe-2S-bd"/>
</dbReference>
<organism evidence="7 8">
    <name type="scientific">Methylobacterium pseudosasicola</name>
    <dbReference type="NCBI Taxonomy" id="582667"/>
    <lineage>
        <taxon>Bacteria</taxon>
        <taxon>Pseudomonadati</taxon>
        <taxon>Pseudomonadota</taxon>
        <taxon>Alphaproteobacteria</taxon>
        <taxon>Hyphomicrobiales</taxon>
        <taxon>Methylobacteriaceae</taxon>
        <taxon>Methylobacterium</taxon>
    </lineage>
</organism>
<keyword evidence="5" id="KW-0411">Iron-sulfur</keyword>
<feature type="domain" description="2Fe-2S ferredoxin-type" evidence="6">
    <location>
        <begin position="1"/>
        <end position="76"/>
    </location>
</feature>
<dbReference type="PANTHER" id="PTHR44379">
    <property type="entry name" value="OXIDOREDUCTASE WITH IRON-SULFUR SUBUNIT"/>
    <property type="match status" value="1"/>
</dbReference>
<keyword evidence="8" id="KW-1185">Reference proteome</keyword>
<dbReference type="EMBL" id="FOTK01000010">
    <property type="protein sequence ID" value="SFL75960.1"/>
    <property type="molecule type" value="Genomic_DNA"/>
</dbReference>
<dbReference type="GO" id="GO:0016491">
    <property type="term" value="F:oxidoreductase activity"/>
    <property type="evidence" value="ECO:0007669"/>
    <property type="project" value="UniProtKB-KW"/>
</dbReference>
<keyword evidence="2" id="KW-0479">Metal-binding</keyword>
<dbReference type="Proteomes" id="UP000199048">
    <property type="component" value="Unassembled WGS sequence"/>
</dbReference>
<dbReference type="SUPFAM" id="SSF54292">
    <property type="entry name" value="2Fe-2S ferredoxin-like"/>
    <property type="match status" value="1"/>
</dbReference>
<dbReference type="InterPro" id="IPR036884">
    <property type="entry name" value="2Fe-2S-bd_dom_sf"/>
</dbReference>
<sequence length="148" mass="15499">MVALKINGREHKVEAEPDTPLLFVLRDTLGLTGTKYGCGIGQCGACTVLLDGQAIRSCQLPIDSAGDQAITTIEAIEADPVGRRVVEAWVGIEVPQCGYCQSGQVMAATGLLKQTSKPTDSDIADAMTNLCRCGTYNSIAAAVRRAAA</sequence>
<dbReference type="InterPro" id="IPR006058">
    <property type="entry name" value="2Fe2S_fd_BS"/>
</dbReference>
<dbReference type="InterPro" id="IPR051452">
    <property type="entry name" value="Diverse_Oxidoreductases"/>
</dbReference>
<dbReference type="PROSITE" id="PS00197">
    <property type="entry name" value="2FE2S_FER_1"/>
    <property type="match status" value="1"/>
</dbReference>
<dbReference type="Pfam" id="PF01799">
    <property type="entry name" value="Fer2_2"/>
    <property type="match status" value="1"/>
</dbReference>
<name>A0A1I4KB75_9HYPH</name>
<accession>A0A1I4KB75</accession>
<dbReference type="InterPro" id="IPR012675">
    <property type="entry name" value="Beta-grasp_dom_sf"/>
</dbReference>
<evidence type="ECO:0000256" key="3">
    <source>
        <dbReference type="ARBA" id="ARBA00023002"/>
    </source>
</evidence>
<dbReference type="Pfam" id="PF00111">
    <property type="entry name" value="Fer2"/>
    <property type="match status" value="1"/>
</dbReference>
<dbReference type="Gene3D" id="1.10.150.120">
    <property type="entry name" value="[2Fe-2S]-binding domain"/>
    <property type="match status" value="1"/>
</dbReference>